<dbReference type="AlphaFoldDB" id="A0A0A9EN33"/>
<proteinExistence type="predicted"/>
<reference evidence="1" key="1">
    <citation type="submission" date="2014-09" db="EMBL/GenBank/DDBJ databases">
        <authorList>
            <person name="Magalhaes I.L.F."/>
            <person name="Oliveira U."/>
            <person name="Santos F.R."/>
            <person name="Vidigal T.H.D.A."/>
            <person name="Brescovit A.D."/>
            <person name="Santos A.J."/>
        </authorList>
    </citation>
    <scope>NUCLEOTIDE SEQUENCE</scope>
    <source>
        <tissue evidence="1">Shoot tissue taken approximately 20 cm above the soil surface</tissue>
    </source>
</reference>
<sequence length="36" mass="4278">MYNNINCQDYIRYIINYQERTRTITLESIHGQGKGA</sequence>
<organism evidence="1">
    <name type="scientific">Arundo donax</name>
    <name type="common">Giant reed</name>
    <name type="synonym">Donax arundinaceus</name>
    <dbReference type="NCBI Taxonomy" id="35708"/>
    <lineage>
        <taxon>Eukaryota</taxon>
        <taxon>Viridiplantae</taxon>
        <taxon>Streptophyta</taxon>
        <taxon>Embryophyta</taxon>
        <taxon>Tracheophyta</taxon>
        <taxon>Spermatophyta</taxon>
        <taxon>Magnoliopsida</taxon>
        <taxon>Liliopsida</taxon>
        <taxon>Poales</taxon>
        <taxon>Poaceae</taxon>
        <taxon>PACMAD clade</taxon>
        <taxon>Arundinoideae</taxon>
        <taxon>Arundineae</taxon>
        <taxon>Arundo</taxon>
    </lineage>
</organism>
<reference evidence="1" key="2">
    <citation type="journal article" date="2015" name="Data Brief">
        <title>Shoot transcriptome of the giant reed, Arundo donax.</title>
        <authorList>
            <person name="Barrero R.A."/>
            <person name="Guerrero F.D."/>
            <person name="Moolhuijzen P."/>
            <person name="Goolsby J.A."/>
            <person name="Tidwell J."/>
            <person name="Bellgard S.E."/>
            <person name="Bellgard M.I."/>
        </authorList>
    </citation>
    <scope>NUCLEOTIDE SEQUENCE</scope>
    <source>
        <tissue evidence="1">Shoot tissue taken approximately 20 cm above the soil surface</tissue>
    </source>
</reference>
<accession>A0A0A9EN33</accession>
<dbReference type="EMBL" id="GBRH01195801">
    <property type="protein sequence ID" value="JAE02095.1"/>
    <property type="molecule type" value="Transcribed_RNA"/>
</dbReference>
<name>A0A0A9EN33_ARUDO</name>
<protein>
    <submittedName>
        <fullName evidence="1">Uncharacterized protein</fullName>
    </submittedName>
</protein>
<evidence type="ECO:0000313" key="1">
    <source>
        <dbReference type="EMBL" id="JAE02095.1"/>
    </source>
</evidence>